<protein>
    <submittedName>
        <fullName evidence="2">Metalloendopeptidase</fullName>
    </submittedName>
</protein>
<dbReference type="InterPro" id="IPR021787">
    <property type="entry name" value="DUF3352"/>
</dbReference>
<name>A0A2A2TIC7_9CYAN</name>
<dbReference type="AlphaFoldDB" id="A0A2A2TIC7"/>
<gene>
    <name evidence="2" type="ORF">CK510_13790</name>
</gene>
<dbReference type="Proteomes" id="UP000218238">
    <property type="component" value="Unassembled WGS sequence"/>
</dbReference>
<proteinExistence type="predicted"/>
<dbReference type="Pfam" id="PF11832">
    <property type="entry name" value="DUF3352"/>
    <property type="match status" value="1"/>
</dbReference>
<keyword evidence="1" id="KW-0812">Transmembrane</keyword>
<dbReference type="EMBL" id="NTFS01000137">
    <property type="protein sequence ID" value="PAX53483.1"/>
    <property type="molecule type" value="Genomic_DNA"/>
</dbReference>
<organism evidence="2 3">
    <name type="scientific">Brunnivagina elsteri CCALA 953</name>
    <dbReference type="NCBI Taxonomy" id="987040"/>
    <lineage>
        <taxon>Bacteria</taxon>
        <taxon>Bacillati</taxon>
        <taxon>Cyanobacteriota</taxon>
        <taxon>Cyanophyceae</taxon>
        <taxon>Nostocales</taxon>
        <taxon>Calotrichaceae</taxon>
        <taxon>Brunnivagina</taxon>
    </lineage>
</organism>
<keyword evidence="3" id="KW-1185">Reference proteome</keyword>
<evidence type="ECO:0000313" key="3">
    <source>
        <dbReference type="Proteomes" id="UP000218238"/>
    </source>
</evidence>
<feature type="transmembrane region" description="Helical" evidence="1">
    <location>
        <begin position="9"/>
        <end position="29"/>
    </location>
</feature>
<reference evidence="2 3" key="1">
    <citation type="submission" date="2017-08" db="EMBL/GenBank/DDBJ databases">
        <title>Draft genome sequence of filamentous cyanobacterium Calothrix elsteri CCALA 953.</title>
        <authorList>
            <person name="Gagunashvili A.N."/>
            <person name="Elster J."/>
            <person name="Andresson O.S."/>
        </authorList>
    </citation>
    <scope>NUCLEOTIDE SEQUENCE [LARGE SCALE GENOMIC DNA]</scope>
    <source>
        <strain evidence="2 3">CCALA 953</strain>
    </source>
</reference>
<comment type="caution">
    <text evidence="2">The sequence shown here is derived from an EMBL/GenBank/DDBJ whole genome shotgun (WGS) entry which is preliminary data.</text>
</comment>
<accession>A0A2A2TIC7</accession>
<sequence length="553" mass="59025">MPGNKSKFLIPAVGAAVVLVGGIGAYMYFLKGPSGDSSGALSSAKIVPDDAIMATYITTEPQAWAKLEQFGTPEAQKLLSKGLESFNKDTSANGGITYDKDLKPWVGGIMVALLPPNPVKPAQATPQTSPEPNVLMVVGIRDKVAALNFATKLKSSKELQNKEIDYKGEKINESKGKGQPTYSAVLSNNSYLVFSPNKATVEQAIDTFKGEPSFASKKGASEILAKGVDLKNTVAQFYVPDYPGLVEQLVKSNPNGTQLPPQTLAQLKQFKSMVAGIGIDDAGVRMKAVASLDPQLTKYKYEPSAAKVVNQFPASTIALISGQGISRWWTAINEQSKDYPEFNQAVQQARTQLKTINLDLDKEVLGWMDGEFGIAAIPSDKGFTATAGFGGAFVFDTSDRKTAEATLAKLDELVKTQKLTVSKRKAGDKDIIDWQAPQQGALVSHGWLDQDTVFLAIGEPVADAIATNKSPALDSSDSFKTITGSLEKPNAGYFYLDMDKTMTIVNKFGAAGITAEASAVLNSIRGLSVTANSSDKSNSQMEMLLALKPKGAK</sequence>
<dbReference type="RefSeq" id="WP_095722246.1">
    <property type="nucleotide sequence ID" value="NZ_NTFS01000137.1"/>
</dbReference>
<keyword evidence="1" id="KW-1133">Transmembrane helix</keyword>
<evidence type="ECO:0000313" key="2">
    <source>
        <dbReference type="EMBL" id="PAX53483.1"/>
    </source>
</evidence>
<dbReference type="OrthoDB" id="451203at2"/>
<keyword evidence="1" id="KW-0472">Membrane</keyword>
<evidence type="ECO:0000256" key="1">
    <source>
        <dbReference type="SAM" id="Phobius"/>
    </source>
</evidence>